<proteinExistence type="predicted"/>
<name>D2KCE0_9TREE</name>
<accession>D2KCE0</accession>
<feature type="compositionally biased region" description="Basic and acidic residues" evidence="1">
    <location>
        <begin position="886"/>
        <end position="917"/>
    </location>
</feature>
<organism evidence="3">
    <name type="scientific">Kwoniella heveanensis</name>
    <dbReference type="NCBI Taxonomy" id="89924"/>
    <lineage>
        <taxon>Eukaryota</taxon>
        <taxon>Fungi</taxon>
        <taxon>Dikarya</taxon>
        <taxon>Basidiomycota</taxon>
        <taxon>Agaricomycotina</taxon>
        <taxon>Tremellomycetes</taxon>
        <taxon>Tremellales</taxon>
        <taxon>Cryptococcaceae</taxon>
        <taxon>Kwoniella</taxon>
    </lineage>
</organism>
<dbReference type="InterPro" id="IPR036859">
    <property type="entry name" value="CAP-Gly_dom_sf"/>
</dbReference>
<feature type="domain" description="BTB" evidence="2">
    <location>
        <begin position="208"/>
        <end position="299"/>
    </location>
</feature>
<dbReference type="EMBL" id="GU205379">
    <property type="protein sequence ID" value="ACZ81468.1"/>
    <property type="molecule type" value="Genomic_DNA"/>
</dbReference>
<feature type="compositionally biased region" description="Polar residues" evidence="1">
    <location>
        <begin position="597"/>
        <end position="606"/>
    </location>
</feature>
<feature type="region of interest" description="Disordered" evidence="1">
    <location>
        <begin position="858"/>
        <end position="929"/>
    </location>
</feature>
<dbReference type="CDD" id="cd14733">
    <property type="entry name" value="BACK"/>
    <property type="match status" value="1"/>
</dbReference>
<feature type="compositionally biased region" description="Gly residues" evidence="1">
    <location>
        <begin position="976"/>
        <end position="985"/>
    </location>
</feature>
<dbReference type="SUPFAM" id="SSF54695">
    <property type="entry name" value="POZ domain"/>
    <property type="match status" value="1"/>
</dbReference>
<dbReference type="SMART" id="SM00225">
    <property type="entry name" value="BTB"/>
    <property type="match status" value="1"/>
</dbReference>
<feature type="compositionally biased region" description="Low complexity" evidence="1">
    <location>
        <begin position="557"/>
        <end position="571"/>
    </location>
</feature>
<feature type="region of interest" description="Disordered" evidence="1">
    <location>
        <begin position="953"/>
        <end position="985"/>
    </location>
</feature>
<evidence type="ECO:0000259" key="2">
    <source>
        <dbReference type="PROSITE" id="PS50097"/>
    </source>
</evidence>
<dbReference type="SUPFAM" id="SSF74924">
    <property type="entry name" value="Cap-Gly domain"/>
    <property type="match status" value="1"/>
</dbReference>
<feature type="region of interest" description="Disordered" evidence="1">
    <location>
        <begin position="540"/>
        <end position="571"/>
    </location>
</feature>
<reference evidence="3" key="1">
    <citation type="submission" date="2009-11" db="EMBL/GenBank/DDBJ databases">
        <title>The Mating Type Locus (MAT) and Sexual Reproduction of Cryptococcus heveanensis: Insights into the Evolution of Sex and Sex-Determining Chromosomal Regions in Fungi.</title>
        <authorList>
            <person name="Metin B."/>
            <person name="Findley K."/>
            <person name="Heitman J."/>
        </authorList>
    </citation>
    <scope>NUCLEOTIDE SEQUENCE</scope>
    <source>
        <strain evidence="3">CBS569</strain>
    </source>
</reference>
<dbReference type="PANTHER" id="PTHR22427:SF7">
    <property type="entry name" value="GH15728P"/>
    <property type="match status" value="1"/>
</dbReference>
<feature type="compositionally biased region" description="Polar residues" evidence="1">
    <location>
        <begin position="636"/>
        <end position="649"/>
    </location>
</feature>
<protein>
    <submittedName>
        <fullName evidence="3">Bsp3</fullName>
    </submittedName>
</protein>
<dbReference type="PANTHER" id="PTHR22427">
    <property type="entry name" value="GH15728P"/>
    <property type="match status" value="1"/>
</dbReference>
<dbReference type="Gene3D" id="3.30.710.10">
    <property type="entry name" value="Potassium Channel Kv1.1, Chain A"/>
    <property type="match status" value="1"/>
</dbReference>
<evidence type="ECO:0000256" key="1">
    <source>
        <dbReference type="SAM" id="MobiDB-lite"/>
    </source>
</evidence>
<dbReference type="AlphaFoldDB" id="D2KCE0"/>
<dbReference type="InterPro" id="IPR000210">
    <property type="entry name" value="BTB/POZ_dom"/>
</dbReference>
<dbReference type="Gene3D" id="2.30.30.190">
    <property type="entry name" value="CAP Gly-rich-like domain"/>
    <property type="match status" value="1"/>
</dbReference>
<feature type="region of interest" description="Disordered" evidence="1">
    <location>
        <begin position="597"/>
        <end position="702"/>
    </location>
</feature>
<feature type="region of interest" description="Disordered" evidence="1">
    <location>
        <begin position="720"/>
        <end position="750"/>
    </location>
</feature>
<evidence type="ECO:0000313" key="3">
    <source>
        <dbReference type="EMBL" id="ACZ81468.1"/>
    </source>
</evidence>
<dbReference type="InterPro" id="IPR011333">
    <property type="entry name" value="SKP1/BTB/POZ_sf"/>
</dbReference>
<dbReference type="Pfam" id="PF00651">
    <property type="entry name" value="BTB"/>
    <property type="match status" value="1"/>
</dbReference>
<dbReference type="PROSITE" id="PS50097">
    <property type="entry name" value="BTB"/>
    <property type="match status" value="1"/>
</dbReference>
<dbReference type="VEuPathDB" id="FungiDB:I317_04331"/>
<sequence>MALPTSKVGYPTVEERVKESAEAWIRDLGELLEHAEDRFGDVSWISEGAPGRIWGHKAIVYARAPTFKERYFNSPYTSFISNGSIPRPSSSLPLRTTSPPSNICYQADKLNASAISLCTSNSNGTVRSQEAGDIYLLQGDTSELFKAQLEWLYTGEGIGNVVDWINNDHVGTEGVIQRNRAQQQRSIASHRDKLGQDLTYMWRSKLFADVRIRIITDNMRLPQARNSSEDREELSISDTFTSHRFILASRSPYFRSALLNPSSFRASTDDLSLPNSAFTPAALHFCLGYIYAGHLDFSHRSFDLTTAFNIHRAASYLQLDALVNEIEARIAQDFCHGLEWDMCRCQKCPTRAARVWNFVMTADVHAAGLENRATKYVSSGWSECWAKDVACSSATAREHLIREVTRNFSPDDMIAVFRSIQRCRQRIDVIARSKGPTAVTWTSAIGEMVQTVEDTALCFISTHFPDVAISEAFVGLVSGNDLDSDLLEQILEGLVRYLGTISGCSDAPLVYQDAADVLLVGAMPSSSQSRLDRDLVARQHKNPKSLASSIPQRMYKPSQPGSPSVSSVNAGSSAGLRRLRLGSSTSINSALSITSADSLDTVTTSRSSKRTPEGQSLDVLSQSRSLTFPLKRVSNPRLSGTTPLSNTTSRSRKVTAGKSTLSEAVNGQYKPKRHPGMPTPSQPEPSGKAVSSIGSGRSPYKASRLRESLVGRMPSKIDSPGFANPSFASQRSALPSAPAGARSPIEGRRKRAPTQLHVHETLLPSTSSPNAQFGDMRQMRRSIPRIELNIGIPCIVSLVDQRARFRGLIRFIGKMDNAIGPWVGIEVEDLSQIGVKTLPFGATGGVTYFDLSWQRDTASTRHPSSWSDRPSRGRATNETNTQLSDRASDCPDPDHAKHEPQNSDGDTLLHPDGRSDETFSPPEFRSNGAVVSDLASKGNSTETPVRGDAARLGLQPTAQPDPSSALPSNSSHLDGSDGGGIGVTGRGRKRALFVRPSEIVFVMGGEM</sequence>
<feature type="compositionally biased region" description="Polar residues" evidence="1">
    <location>
        <begin position="858"/>
        <end position="885"/>
    </location>
</feature>
<feature type="compositionally biased region" description="Polar residues" evidence="1">
    <location>
        <begin position="956"/>
        <end position="973"/>
    </location>
</feature>
<gene>
    <name evidence="3" type="primary">BSP3</name>
</gene>